<gene>
    <name evidence="1" type="ORF">ACIOWJ_22935</name>
</gene>
<reference evidence="1 2" key="1">
    <citation type="submission" date="2024-10" db="EMBL/GenBank/DDBJ databases">
        <title>The Natural Products Discovery Center: Release of the First 8490 Sequenced Strains for Exploring Actinobacteria Biosynthetic Diversity.</title>
        <authorList>
            <person name="Kalkreuter E."/>
            <person name="Kautsar S.A."/>
            <person name="Yang D."/>
            <person name="Bader C.D."/>
            <person name="Teijaro C.N."/>
            <person name="Fluegel L."/>
            <person name="Davis C.M."/>
            <person name="Simpson J.R."/>
            <person name="Lauterbach L."/>
            <person name="Steele A.D."/>
            <person name="Gui C."/>
            <person name="Meng S."/>
            <person name="Li G."/>
            <person name="Viehrig K."/>
            <person name="Ye F."/>
            <person name="Su P."/>
            <person name="Kiefer A.F."/>
            <person name="Nichols A."/>
            <person name="Cepeda A.J."/>
            <person name="Yan W."/>
            <person name="Fan B."/>
            <person name="Jiang Y."/>
            <person name="Adhikari A."/>
            <person name="Zheng C.-J."/>
            <person name="Schuster L."/>
            <person name="Cowan T.M."/>
            <person name="Smanski M.J."/>
            <person name="Chevrette M.G."/>
            <person name="De Carvalho L.P.S."/>
            <person name="Shen B."/>
        </authorList>
    </citation>
    <scope>NUCLEOTIDE SEQUENCE [LARGE SCALE GENOMIC DNA]</scope>
    <source>
        <strain evidence="1 2">NPDC087581</strain>
    </source>
</reference>
<evidence type="ECO:0000313" key="1">
    <source>
        <dbReference type="EMBL" id="MFJ2680934.1"/>
    </source>
</evidence>
<proteinExistence type="predicted"/>
<comment type="caution">
    <text evidence="1">The sequence shown here is derived from an EMBL/GenBank/DDBJ whole genome shotgun (WGS) entry which is preliminary data.</text>
</comment>
<name>A0ABW8E8N4_9PSED</name>
<evidence type="ECO:0000313" key="2">
    <source>
        <dbReference type="Proteomes" id="UP001617213"/>
    </source>
</evidence>
<accession>A0ABW8E8N4</accession>
<dbReference type="RefSeq" id="WP_401383504.1">
    <property type="nucleotide sequence ID" value="NZ_JBIUWZ010000043.1"/>
</dbReference>
<organism evidence="1 2">
    <name type="scientific">Pseudomonas sivasensis</name>
    <dbReference type="NCBI Taxonomy" id="1880678"/>
    <lineage>
        <taxon>Bacteria</taxon>
        <taxon>Pseudomonadati</taxon>
        <taxon>Pseudomonadota</taxon>
        <taxon>Gammaproteobacteria</taxon>
        <taxon>Pseudomonadales</taxon>
        <taxon>Pseudomonadaceae</taxon>
        <taxon>Pseudomonas</taxon>
    </lineage>
</organism>
<sequence>MSPNEHSPSQHDLAVGMLESYIARVIDPECSPIAVKASANTAILIFRTLGVIDAAEDVHYTERLHRIYERRQGEAS</sequence>
<keyword evidence="2" id="KW-1185">Reference proteome</keyword>
<dbReference type="EMBL" id="JBIUWZ010000043">
    <property type="protein sequence ID" value="MFJ2680934.1"/>
    <property type="molecule type" value="Genomic_DNA"/>
</dbReference>
<protein>
    <submittedName>
        <fullName evidence="1">Uncharacterized protein</fullName>
    </submittedName>
</protein>
<dbReference type="Proteomes" id="UP001617213">
    <property type="component" value="Unassembled WGS sequence"/>
</dbReference>